<organism evidence="5 6">
    <name type="scientific">Sinocyclocheilus grahami</name>
    <name type="common">Dianchi golden-line fish</name>
    <name type="synonym">Barbus grahami</name>
    <dbReference type="NCBI Taxonomy" id="75366"/>
    <lineage>
        <taxon>Eukaryota</taxon>
        <taxon>Metazoa</taxon>
        <taxon>Chordata</taxon>
        <taxon>Craniata</taxon>
        <taxon>Vertebrata</taxon>
        <taxon>Euteleostomi</taxon>
        <taxon>Actinopterygii</taxon>
        <taxon>Neopterygii</taxon>
        <taxon>Teleostei</taxon>
        <taxon>Ostariophysi</taxon>
        <taxon>Cypriniformes</taxon>
        <taxon>Cyprinidae</taxon>
        <taxon>Cyprininae</taxon>
        <taxon>Sinocyclocheilus</taxon>
    </lineage>
</organism>
<dbReference type="PANTHER" id="PTHR16288">
    <property type="entry name" value="WD40 REPEAT PROTEIN 4"/>
    <property type="match status" value="1"/>
</dbReference>
<comment type="subcellular location">
    <subcellularLocation>
        <location evidence="1">Nucleus</location>
    </subcellularLocation>
</comment>
<protein>
    <submittedName>
        <fullName evidence="5">Uncharacterized protein</fullName>
    </submittedName>
</protein>
<evidence type="ECO:0000256" key="3">
    <source>
        <dbReference type="ARBA" id="ARBA00022737"/>
    </source>
</evidence>
<proteinExistence type="predicted"/>
<keyword evidence="6" id="KW-1185">Reference proteome</keyword>
<name>A0A672M4Q8_SINGR</name>
<dbReference type="Ensembl" id="ENSSGRT00000033904.1">
    <property type="protein sequence ID" value="ENSSGRP00000031583.1"/>
    <property type="gene ID" value="ENSSGRG00000017734.1"/>
</dbReference>
<evidence type="ECO:0000256" key="2">
    <source>
        <dbReference type="ARBA" id="ARBA00022574"/>
    </source>
</evidence>
<dbReference type="GO" id="GO:0005829">
    <property type="term" value="C:cytosol"/>
    <property type="evidence" value="ECO:0007669"/>
    <property type="project" value="TreeGrafter"/>
</dbReference>
<reference evidence="5" key="2">
    <citation type="submission" date="2025-09" db="UniProtKB">
        <authorList>
            <consortium name="Ensembl"/>
        </authorList>
    </citation>
    <scope>IDENTIFICATION</scope>
</reference>
<keyword evidence="3" id="KW-0677">Repeat</keyword>
<dbReference type="GO" id="GO:0043527">
    <property type="term" value="C:tRNA methyltransferase complex"/>
    <property type="evidence" value="ECO:0007669"/>
    <property type="project" value="TreeGrafter"/>
</dbReference>
<dbReference type="InParanoid" id="A0A672M4Q8"/>
<dbReference type="GO" id="GO:0006400">
    <property type="term" value="P:tRNA modification"/>
    <property type="evidence" value="ECO:0007669"/>
    <property type="project" value="TreeGrafter"/>
</dbReference>
<evidence type="ECO:0000256" key="4">
    <source>
        <dbReference type="ARBA" id="ARBA00023242"/>
    </source>
</evidence>
<dbReference type="AlphaFoldDB" id="A0A672M4Q8"/>
<evidence type="ECO:0000313" key="5">
    <source>
        <dbReference type="Ensembl" id="ENSSGRP00000031583.1"/>
    </source>
</evidence>
<sequence>MLLDVKIRVSFRRSPYIIQAFCLGRREFVSALLVPAGHPDWLLSDSGDETMKVWHYETGRRLHSIDLRQFTLESDNTDTEKLPSICYQ</sequence>
<evidence type="ECO:0000313" key="6">
    <source>
        <dbReference type="Proteomes" id="UP000472262"/>
    </source>
</evidence>
<dbReference type="GO" id="GO:0036265">
    <property type="term" value="P:RNA (guanine-N7)-methylation"/>
    <property type="evidence" value="ECO:0007669"/>
    <property type="project" value="InterPro"/>
</dbReference>
<keyword evidence="2" id="KW-0853">WD repeat</keyword>
<keyword evidence="4" id="KW-0539">Nucleus</keyword>
<reference evidence="5" key="1">
    <citation type="submission" date="2025-08" db="UniProtKB">
        <authorList>
            <consortium name="Ensembl"/>
        </authorList>
    </citation>
    <scope>IDENTIFICATION</scope>
</reference>
<evidence type="ECO:0000256" key="1">
    <source>
        <dbReference type="ARBA" id="ARBA00004123"/>
    </source>
</evidence>
<dbReference type="Proteomes" id="UP000472262">
    <property type="component" value="Unassembled WGS sequence"/>
</dbReference>
<dbReference type="GO" id="GO:0005634">
    <property type="term" value="C:nucleus"/>
    <property type="evidence" value="ECO:0007669"/>
    <property type="project" value="UniProtKB-SubCell"/>
</dbReference>
<dbReference type="PANTHER" id="PTHR16288:SF0">
    <property type="entry name" value="TRNA (GUANINE-N(7)-)-METHYLTRANSFERASE NON-CATALYTIC SUBUNIT WDR4"/>
    <property type="match status" value="1"/>
</dbReference>
<accession>A0A672M4Q8</accession>
<dbReference type="InterPro" id="IPR028884">
    <property type="entry name" value="Trm82"/>
</dbReference>